<protein>
    <submittedName>
        <fullName evidence="1">Uncharacterized protein</fullName>
    </submittedName>
</protein>
<gene>
    <name evidence="1" type="ORF">R3P38DRAFT_3229572</name>
</gene>
<comment type="caution">
    <text evidence="1">The sequence shown here is derived from an EMBL/GenBank/DDBJ whole genome shotgun (WGS) entry which is preliminary data.</text>
</comment>
<dbReference type="Proteomes" id="UP001362999">
    <property type="component" value="Unassembled WGS sequence"/>
</dbReference>
<dbReference type="AlphaFoldDB" id="A0AAV9ZPD2"/>
<keyword evidence="2" id="KW-1185">Reference proteome</keyword>
<dbReference type="EMBL" id="JAWWNJ010000126">
    <property type="protein sequence ID" value="KAK6988033.1"/>
    <property type="molecule type" value="Genomic_DNA"/>
</dbReference>
<proteinExistence type="predicted"/>
<evidence type="ECO:0000313" key="1">
    <source>
        <dbReference type="EMBL" id="KAK6988033.1"/>
    </source>
</evidence>
<organism evidence="1 2">
    <name type="scientific">Favolaschia claudopus</name>
    <dbReference type="NCBI Taxonomy" id="2862362"/>
    <lineage>
        <taxon>Eukaryota</taxon>
        <taxon>Fungi</taxon>
        <taxon>Dikarya</taxon>
        <taxon>Basidiomycota</taxon>
        <taxon>Agaricomycotina</taxon>
        <taxon>Agaricomycetes</taxon>
        <taxon>Agaricomycetidae</taxon>
        <taxon>Agaricales</taxon>
        <taxon>Marasmiineae</taxon>
        <taxon>Mycenaceae</taxon>
        <taxon>Favolaschia</taxon>
    </lineage>
</organism>
<evidence type="ECO:0000313" key="2">
    <source>
        <dbReference type="Proteomes" id="UP001362999"/>
    </source>
</evidence>
<name>A0AAV9ZPD2_9AGAR</name>
<accession>A0AAV9ZPD2</accession>
<sequence>MLKRVLIVNMRFMLDGELQTQQDAGAGVDFAVQNAVVFSTSSCFFENNETARYDMAVRNTAKVRSVYIETEMRESSSHIGITETDFFSPDPNAPVNAAHTIWTLNVAASGFNQYVGAEIDGVKYTVELLRNLVALPSRTS</sequence>
<reference evidence="1 2" key="1">
    <citation type="journal article" date="2024" name="J Genomics">
        <title>Draft genome sequencing and assembly of Favolaschia claudopus CIRM-BRFM 2984 isolated from oak limbs.</title>
        <authorList>
            <person name="Navarro D."/>
            <person name="Drula E."/>
            <person name="Chaduli D."/>
            <person name="Cazenave R."/>
            <person name="Ahrendt S."/>
            <person name="Wang J."/>
            <person name="Lipzen A."/>
            <person name="Daum C."/>
            <person name="Barry K."/>
            <person name="Grigoriev I.V."/>
            <person name="Favel A."/>
            <person name="Rosso M.N."/>
            <person name="Martin F."/>
        </authorList>
    </citation>
    <scope>NUCLEOTIDE SEQUENCE [LARGE SCALE GENOMIC DNA]</scope>
    <source>
        <strain evidence="1 2">CIRM-BRFM 2984</strain>
    </source>
</reference>